<comment type="similarity">
    <text evidence="6">Belongs to the methyltransferase superfamily. METTL16/RlmF family.</text>
</comment>
<sequence>MGTQRRAALLHPRNRHQGRYDFAALIAVEPRLQAFLIRNPYGKHSIDFANPTAVRVFNAALLRQLYGIKHWQIPEGYLCPPVPGRADYIHSLADLIAQDAGGKLPRGAGFTMHDVGTGANCIYPLLGHHDYGWRFIASDIDSQALACATQTLKSNALEDVIELRLQQDKTAYFKGVLHPGERLLGTLCNPPFHASAMEARSGSARKWRNLGKQAPERKLPELNFGGKSNELWCKGGELTFVRNMIKESKGYAQQVLWFTSLVSKSAHIHLLQRTLQQVGAVEIQVVKMAQGQKQSRFLAWTFHTPEQRKRWLIQEAANK</sequence>
<organism evidence="7 8">
    <name type="scientific">Denitrificimonas halotolerans</name>
    <dbReference type="NCBI Taxonomy" id="3098930"/>
    <lineage>
        <taxon>Bacteria</taxon>
        <taxon>Pseudomonadati</taxon>
        <taxon>Pseudomonadota</taxon>
        <taxon>Gammaproteobacteria</taxon>
        <taxon>Pseudomonadales</taxon>
        <taxon>Pseudomonadaceae</taxon>
        <taxon>Denitrificimonas</taxon>
    </lineage>
</organism>
<comment type="function">
    <text evidence="6">Specifically methylates the adenine in position 1618 of 23S rRNA.</text>
</comment>
<comment type="subcellular location">
    <subcellularLocation>
        <location evidence="6">Cytoplasm</location>
    </subcellularLocation>
</comment>
<dbReference type="EMBL" id="JAXIVU010000001">
    <property type="protein sequence ID" value="MDY7218169.1"/>
    <property type="molecule type" value="Genomic_DNA"/>
</dbReference>
<keyword evidence="5 6" id="KW-0949">S-adenosyl-L-methionine</keyword>
<comment type="catalytic activity">
    <reaction evidence="6">
        <text>adenosine(1618) in 23S rRNA + S-adenosyl-L-methionine = N(6)-methyladenosine(1618) in 23S rRNA + S-adenosyl-L-homocysteine + H(+)</text>
        <dbReference type="Rhea" id="RHEA:16497"/>
        <dbReference type="Rhea" id="RHEA-COMP:10229"/>
        <dbReference type="Rhea" id="RHEA-COMP:10231"/>
        <dbReference type="ChEBI" id="CHEBI:15378"/>
        <dbReference type="ChEBI" id="CHEBI:57856"/>
        <dbReference type="ChEBI" id="CHEBI:59789"/>
        <dbReference type="ChEBI" id="CHEBI:74411"/>
        <dbReference type="ChEBI" id="CHEBI:74449"/>
        <dbReference type="EC" id="2.1.1.181"/>
    </reaction>
</comment>
<dbReference type="PANTHER" id="PTHR13393:SF0">
    <property type="entry name" value="RNA N6-ADENOSINE-METHYLTRANSFERASE METTL16"/>
    <property type="match status" value="1"/>
</dbReference>
<dbReference type="PANTHER" id="PTHR13393">
    <property type="entry name" value="SAM-DEPENDENT METHYLTRANSFERASE"/>
    <property type="match status" value="1"/>
</dbReference>
<dbReference type="RefSeq" id="WP_321552268.1">
    <property type="nucleotide sequence ID" value="NZ_JAXIVU010000001.1"/>
</dbReference>
<accession>A0ABU5GMK9</accession>
<keyword evidence="3 6" id="KW-0489">Methyltransferase</keyword>
<evidence type="ECO:0000256" key="4">
    <source>
        <dbReference type="ARBA" id="ARBA00022679"/>
    </source>
</evidence>
<dbReference type="InterPro" id="IPR016909">
    <property type="entry name" value="rRNA_lsu_MeTfrase_F"/>
</dbReference>
<evidence type="ECO:0000256" key="2">
    <source>
        <dbReference type="ARBA" id="ARBA00022552"/>
    </source>
</evidence>
<dbReference type="Pfam" id="PF05971">
    <property type="entry name" value="Methyltransf_10"/>
    <property type="match status" value="1"/>
</dbReference>
<keyword evidence="4 6" id="KW-0808">Transferase</keyword>
<evidence type="ECO:0000313" key="7">
    <source>
        <dbReference type="EMBL" id="MDY7218169.1"/>
    </source>
</evidence>
<evidence type="ECO:0000256" key="3">
    <source>
        <dbReference type="ARBA" id="ARBA00022603"/>
    </source>
</evidence>
<dbReference type="InterPro" id="IPR029063">
    <property type="entry name" value="SAM-dependent_MTases_sf"/>
</dbReference>
<dbReference type="PIRSF" id="PIRSF029038">
    <property type="entry name" value="Mtase_YbiN_prd"/>
    <property type="match status" value="1"/>
</dbReference>
<keyword evidence="1 6" id="KW-0963">Cytoplasm</keyword>
<evidence type="ECO:0000256" key="1">
    <source>
        <dbReference type="ARBA" id="ARBA00022490"/>
    </source>
</evidence>
<dbReference type="Gene3D" id="3.40.50.150">
    <property type="entry name" value="Vaccinia Virus protein VP39"/>
    <property type="match status" value="1"/>
</dbReference>
<dbReference type="SUPFAM" id="SSF53335">
    <property type="entry name" value="S-adenosyl-L-methionine-dependent methyltransferases"/>
    <property type="match status" value="1"/>
</dbReference>
<dbReference type="GO" id="GO:0052907">
    <property type="term" value="F:23S rRNA (adenine(1618)-N(6))-methyltransferase activity"/>
    <property type="evidence" value="ECO:0007669"/>
    <property type="project" value="UniProtKB-EC"/>
</dbReference>
<reference evidence="7 8" key="1">
    <citation type="submission" date="2023-12" db="EMBL/GenBank/DDBJ databases">
        <title>Denitrificimonas halotolerans sp. nov.,a novel species isolated from landfill leachate.</title>
        <authorList>
            <person name="Wang S."/>
        </authorList>
    </citation>
    <scope>NUCLEOTIDE SEQUENCE [LARGE SCALE GENOMIC DNA]</scope>
    <source>
        <strain evidence="7 8">JX-1</strain>
    </source>
</reference>
<proteinExistence type="inferred from homology"/>
<name>A0ABU5GMK9_9GAMM</name>
<comment type="caution">
    <text evidence="7">The sequence shown here is derived from an EMBL/GenBank/DDBJ whole genome shotgun (WGS) entry which is preliminary data.</text>
</comment>
<evidence type="ECO:0000256" key="6">
    <source>
        <dbReference type="HAMAP-Rule" id="MF_01848"/>
    </source>
</evidence>
<dbReference type="Proteomes" id="UP001294570">
    <property type="component" value="Unassembled WGS sequence"/>
</dbReference>
<evidence type="ECO:0000256" key="5">
    <source>
        <dbReference type="ARBA" id="ARBA00022691"/>
    </source>
</evidence>
<protein>
    <recommendedName>
        <fullName evidence="6">Ribosomal RNA large subunit methyltransferase F</fullName>
        <ecNumber evidence="6">2.1.1.181</ecNumber>
    </recommendedName>
    <alternativeName>
        <fullName evidence="6">23S rRNA mA1618 methyltransferase</fullName>
    </alternativeName>
    <alternativeName>
        <fullName evidence="6">rRNA adenine N-6-methyltransferase</fullName>
    </alternativeName>
</protein>
<dbReference type="HAMAP" id="MF_01848">
    <property type="entry name" value="23SrRNA_methyltr_F"/>
    <property type="match status" value="1"/>
</dbReference>
<dbReference type="NCBIfam" id="NF008725">
    <property type="entry name" value="PRK11727.1"/>
    <property type="match status" value="1"/>
</dbReference>
<evidence type="ECO:0000313" key="8">
    <source>
        <dbReference type="Proteomes" id="UP001294570"/>
    </source>
</evidence>
<gene>
    <name evidence="6 7" type="primary">rlmF</name>
    <name evidence="7" type="ORF">TOI97_01050</name>
</gene>
<keyword evidence="2 6" id="KW-0698">rRNA processing</keyword>
<dbReference type="InterPro" id="IPR010286">
    <property type="entry name" value="METTL16/RlmF"/>
</dbReference>
<dbReference type="EC" id="2.1.1.181" evidence="6"/>
<keyword evidence="8" id="KW-1185">Reference proteome</keyword>